<keyword evidence="2" id="KW-1185">Reference proteome</keyword>
<dbReference type="OrthoDB" id="407658at2759"/>
<dbReference type="Proteomes" id="UP000693970">
    <property type="component" value="Unassembled WGS sequence"/>
</dbReference>
<organism evidence="1 2">
    <name type="scientific">Nitzschia inconspicua</name>
    <dbReference type="NCBI Taxonomy" id="303405"/>
    <lineage>
        <taxon>Eukaryota</taxon>
        <taxon>Sar</taxon>
        <taxon>Stramenopiles</taxon>
        <taxon>Ochrophyta</taxon>
        <taxon>Bacillariophyta</taxon>
        <taxon>Bacillariophyceae</taxon>
        <taxon>Bacillariophycidae</taxon>
        <taxon>Bacillariales</taxon>
        <taxon>Bacillariaceae</taxon>
        <taxon>Nitzschia</taxon>
    </lineage>
</organism>
<gene>
    <name evidence="1" type="ORF">IV203_038162</name>
</gene>
<comment type="caution">
    <text evidence="1">The sequence shown here is derived from an EMBL/GenBank/DDBJ whole genome shotgun (WGS) entry which is preliminary data.</text>
</comment>
<dbReference type="EMBL" id="JAGRRH010000009">
    <property type="protein sequence ID" value="KAG7364959.1"/>
    <property type="molecule type" value="Genomic_DNA"/>
</dbReference>
<reference evidence="1" key="2">
    <citation type="submission" date="2021-04" db="EMBL/GenBank/DDBJ databases">
        <authorList>
            <person name="Podell S."/>
        </authorList>
    </citation>
    <scope>NUCLEOTIDE SEQUENCE</scope>
    <source>
        <strain evidence="1">Hildebrandi</strain>
    </source>
</reference>
<evidence type="ECO:0000313" key="1">
    <source>
        <dbReference type="EMBL" id="KAG7364959.1"/>
    </source>
</evidence>
<dbReference type="PANTHER" id="PTHR31562">
    <property type="entry name" value="PROTEIN CBG18972"/>
    <property type="match status" value="1"/>
</dbReference>
<sequence>MVRGILEHSEISLRHKSPKLDSSLDLIIRTKSVSQVKNAFPSFFKKFFKKKNVSYLVLVAIACAIIQRQKITIDDLLLDLQDWTATATSHVSSDVSGSTSTNPQYRPFPSIGIFVAADAHGQEIYDKNLRSIQCYGKRHGYDVLLVNDLNATQVTSTRHRIIDLTVQPTHDSRSSCSDLHSFSFQRQCVATRILPHYDFLLVLDADVGVVNANVTVESILLRAAKHGDGNPLTSPATANAQIPHVILEERFHTGEIMAATFILQSTPFAQEFLNRWVGFYDTLPAPQFVAPNRYVNKFYHNKRDNPSLNMAFVETLAEIVRNKQNDRKQAVLSEDIKTYQPMIEDCHQLWKQSIGSRKYMSYLQCINNATITIVQEGKQHQTTSEKEVMFPLYLFRRGHSGLGRDIQTCDGRVSPLDVFIHNLKELSSIVQHTAGFYKETPRCEDNKHLSDWQAPVASDRWRSMEDMKALMKTSACLAKATKIGECWPDCNITNIS</sequence>
<evidence type="ECO:0000313" key="2">
    <source>
        <dbReference type="Proteomes" id="UP000693970"/>
    </source>
</evidence>
<dbReference type="Pfam" id="PF03314">
    <property type="entry name" value="DUF273"/>
    <property type="match status" value="1"/>
</dbReference>
<proteinExistence type="predicted"/>
<dbReference type="PANTHER" id="PTHR31562:SF4">
    <property type="entry name" value="DUF268 DOMAIN-CONTAINING PROTEIN-RELATED"/>
    <property type="match status" value="1"/>
</dbReference>
<protein>
    <submittedName>
        <fullName evidence="1">DUF273 domain containing protein</fullName>
    </submittedName>
</protein>
<name>A0A9K3LNF2_9STRA</name>
<dbReference type="AlphaFoldDB" id="A0A9K3LNF2"/>
<accession>A0A9K3LNF2</accession>
<dbReference type="InterPro" id="IPR004988">
    <property type="entry name" value="DUF273"/>
</dbReference>
<reference evidence="1" key="1">
    <citation type="journal article" date="2021" name="Sci. Rep.">
        <title>Diploid genomic architecture of Nitzschia inconspicua, an elite biomass production diatom.</title>
        <authorList>
            <person name="Oliver A."/>
            <person name="Podell S."/>
            <person name="Pinowska A."/>
            <person name="Traller J.C."/>
            <person name="Smith S.R."/>
            <person name="McClure R."/>
            <person name="Beliaev A."/>
            <person name="Bohutskyi P."/>
            <person name="Hill E.A."/>
            <person name="Rabines A."/>
            <person name="Zheng H."/>
            <person name="Allen L.Z."/>
            <person name="Kuo A."/>
            <person name="Grigoriev I.V."/>
            <person name="Allen A.E."/>
            <person name="Hazlebeck D."/>
            <person name="Allen E.E."/>
        </authorList>
    </citation>
    <scope>NUCLEOTIDE SEQUENCE</scope>
    <source>
        <strain evidence="1">Hildebrandi</strain>
    </source>
</reference>